<organism evidence="1">
    <name type="scientific">virus sp. ctmTa7</name>
    <dbReference type="NCBI Taxonomy" id="2828255"/>
    <lineage>
        <taxon>Viruses</taxon>
    </lineage>
</organism>
<accession>A0A8S5RC21</accession>
<proteinExistence type="predicted"/>
<protein>
    <submittedName>
        <fullName evidence="1">Uncharacterized protein</fullName>
    </submittedName>
</protein>
<dbReference type="EMBL" id="BK059091">
    <property type="protein sequence ID" value="DAE28691.1"/>
    <property type="molecule type" value="Genomic_DNA"/>
</dbReference>
<sequence length="62" mass="7060">MNGVALVNSGKIYSINQKAKELNISGRDVINSDHIKEINNQYDSNIEINARTFILQYEDYLA</sequence>
<name>A0A8S5RC21_9VIRU</name>
<evidence type="ECO:0000313" key="1">
    <source>
        <dbReference type="EMBL" id="DAE28691.1"/>
    </source>
</evidence>
<reference evidence="1" key="1">
    <citation type="journal article" date="2021" name="Proc. Natl. Acad. Sci. U.S.A.">
        <title>A Catalog of Tens of Thousands of Viruses from Human Metagenomes Reveals Hidden Associations with Chronic Diseases.</title>
        <authorList>
            <person name="Tisza M.J."/>
            <person name="Buck C.B."/>
        </authorList>
    </citation>
    <scope>NUCLEOTIDE SEQUENCE</scope>
    <source>
        <strain evidence="1">CtmTa7</strain>
    </source>
</reference>